<reference evidence="4 5" key="1">
    <citation type="submission" date="2020-08" db="EMBL/GenBank/DDBJ databases">
        <title>Genomic Encyclopedia of Type Strains, Phase IV (KMG-IV): sequencing the most valuable type-strain genomes for metagenomic binning, comparative biology and taxonomic classification.</title>
        <authorList>
            <person name="Goeker M."/>
        </authorList>
    </citation>
    <scope>NUCLEOTIDE SEQUENCE [LARGE SCALE GENOMIC DNA]</scope>
    <source>
        <strain evidence="4 5">DSM 29568</strain>
    </source>
</reference>
<dbReference type="InterPro" id="IPR000014">
    <property type="entry name" value="PAS"/>
</dbReference>
<dbReference type="SUPFAM" id="SSF46689">
    <property type="entry name" value="Homeodomain-like"/>
    <property type="match status" value="1"/>
</dbReference>
<protein>
    <submittedName>
        <fullName evidence="4">AraC-like DNA-binding protein</fullName>
    </submittedName>
</protein>
<dbReference type="Gene3D" id="3.30.450.20">
    <property type="entry name" value="PAS domain"/>
    <property type="match status" value="1"/>
</dbReference>
<evidence type="ECO:0000259" key="3">
    <source>
        <dbReference type="PROSITE" id="PS01124"/>
    </source>
</evidence>
<gene>
    <name evidence="4" type="ORF">GGR32_002224</name>
</gene>
<dbReference type="GO" id="GO:0003700">
    <property type="term" value="F:DNA-binding transcription factor activity"/>
    <property type="evidence" value="ECO:0007669"/>
    <property type="project" value="InterPro"/>
</dbReference>
<dbReference type="CDD" id="cd00130">
    <property type="entry name" value="PAS"/>
    <property type="match status" value="1"/>
</dbReference>
<dbReference type="Proteomes" id="UP000553034">
    <property type="component" value="Unassembled WGS sequence"/>
</dbReference>
<evidence type="ECO:0000313" key="4">
    <source>
        <dbReference type="EMBL" id="MBB4119912.1"/>
    </source>
</evidence>
<keyword evidence="5" id="KW-1185">Reference proteome</keyword>
<sequence length="309" mass="36376">MTPRLKNKEERLEELRKMIYELANGNFSHRIKLTNIHDDIESFSLMLNMLAEELGSFFIHPASFHKKNILKPYTLLLDADFKIIDANPIFLKLLNLPSKKILLKPIQQFLTPFTHKKLLEALNTSLNKEKAAPINILLRFLPFNMSPLNCWGYCHRLTALNKTLYFIRGLPIGYHNPHNKLVVSKKASLFPHDNSLQYQADTQKIRAIHKYILKHLHKPLPPISTLSKQFHINEHKLKKGFKQLYQTTIFKFHLEKRLEQAMLMVKYTSLPFKAITRLSGFKQPTHFSRTFKAKYIYSPRHYRKKFSTP</sequence>
<keyword evidence="1" id="KW-0805">Transcription regulation</keyword>
<dbReference type="AlphaFoldDB" id="A0A840EKI4"/>
<dbReference type="PANTHER" id="PTHR47893:SF1">
    <property type="entry name" value="REGULATORY PROTEIN PCHR"/>
    <property type="match status" value="1"/>
</dbReference>
<dbReference type="EMBL" id="JACIFO010000012">
    <property type="protein sequence ID" value="MBB4119912.1"/>
    <property type="molecule type" value="Genomic_DNA"/>
</dbReference>
<dbReference type="InterPro" id="IPR035965">
    <property type="entry name" value="PAS-like_dom_sf"/>
</dbReference>
<dbReference type="GO" id="GO:0043565">
    <property type="term" value="F:sequence-specific DNA binding"/>
    <property type="evidence" value="ECO:0007669"/>
    <property type="project" value="InterPro"/>
</dbReference>
<dbReference type="Gene3D" id="1.10.10.60">
    <property type="entry name" value="Homeodomain-like"/>
    <property type="match status" value="2"/>
</dbReference>
<evidence type="ECO:0000256" key="1">
    <source>
        <dbReference type="ARBA" id="ARBA00023015"/>
    </source>
</evidence>
<dbReference type="InterPro" id="IPR018060">
    <property type="entry name" value="HTH_AraC"/>
</dbReference>
<dbReference type="InterPro" id="IPR053142">
    <property type="entry name" value="PchR_regulatory_protein"/>
</dbReference>
<evidence type="ECO:0000313" key="5">
    <source>
        <dbReference type="Proteomes" id="UP000553034"/>
    </source>
</evidence>
<dbReference type="InterPro" id="IPR009057">
    <property type="entry name" value="Homeodomain-like_sf"/>
</dbReference>
<dbReference type="PROSITE" id="PS01124">
    <property type="entry name" value="HTH_ARAC_FAMILY_2"/>
    <property type="match status" value="1"/>
</dbReference>
<proteinExistence type="predicted"/>
<dbReference type="PANTHER" id="PTHR47893">
    <property type="entry name" value="REGULATORY PROTEIN PCHR"/>
    <property type="match status" value="1"/>
</dbReference>
<keyword evidence="2" id="KW-0804">Transcription</keyword>
<feature type="domain" description="HTH araC/xylS-type" evidence="3">
    <location>
        <begin position="206"/>
        <end position="305"/>
    </location>
</feature>
<dbReference type="SMART" id="SM00342">
    <property type="entry name" value="HTH_ARAC"/>
    <property type="match status" value="1"/>
</dbReference>
<dbReference type="RefSeq" id="WP_183478248.1">
    <property type="nucleotide sequence ID" value="NZ_JACIFO010000012.1"/>
</dbReference>
<evidence type="ECO:0000256" key="2">
    <source>
        <dbReference type="ARBA" id="ARBA00023163"/>
    </source>
</evidence>
<dbReference type="SUPFAM" id="SSF55785">
    <property type="entry name" value="PYP-like sensor domain (PAS domain)"/>
    <property type="match status" value="1"/>
</dbReference>
<name>A0A840EKI4_9FLAO</name>
<dbReference type="Pfam" id="PF12833">
    <property type="entry name" value="HTH_18"/>
    <property type="match status" value="1"/>
</dbReference>
<comment type="caution">
    <text evidence="4">The sequence shown here is derived from an EMBL/GenBank/DDBJ whole genome shotgun (WGS) entry which is preliminary data.</text>
</comment>
<organism evidence="4 5">
    <name type="scientific">Mesonia hippocampi</name>
    <dbReference type="NCBI Taxonomy" id="1628250"/>
    <lineage>
        <taxon>Bacteria</taxon>
        <taxon>Pseudomonadati</taxon>
        <taxon>Bacteroidota</taxon>
        <taxon>Flavobacteriia</taxon>
        <taxon>Flavobacteriales</taxon>
        <taxon>Flavobacteriaceae</taxon>
        <taxon>Mesonia</taxon>
    </lineage>
</organism>
<keyword evidence="4" id="KW-0238">DNA-binding</keyword>
<accession>A0A840EKI4</accession>